<dbReference type="GO" id="GO:0005737">
    <property type="term" value="C:cytoplasm"/>
    <property type="evidence" value="ECO:0007669"/>
    <property type="project" value="TreeGrafter"/>
</dbReference>
<keyword evidence="5 8" id="KW-0560">Oxidoreductase</keyword>
<evidence type="ECO:0000313" key="8">
    <source>
        <dbReference type="EMBL" id="QGU06013.1"/>
    </source>
</evidence>
<dbReference type="InterPro" id="IPR051323">
    <property type="entry name" value="AtsK-like"/>
</dbReference>
<keyword evidence="3" id="KW-0479">Metal-binding</keyword>
<reference evidence="8 9" key="1">
    <citation type="submission" date="2019-11" db="EMBL/GenBank/DDBJ databases">
        <title>Complete genome sequence of Corynebacterium kalinowskii 1959, a novel Corynebacterium species isolated from soil of a small paddock in Vilsendorf, Germany.</title>
        <authorList>
            <person name="Schaffert L."/>
            <person name="Ruwe M."/>
            <person name="Milse J."/>
            <person name="Hanuschka K."/>
            <person name="Ortseifen V."/>
            <person name="Droste J."/>
            <person name="Brandt D."/>
            <person name="Schlueter L."/>
            <person name="Kutter Y."/>
            <person name="Vinke S."/>
            <person name="Viehoefer P."/>
            <person name="Jacob L."/>
            <person name="Luebke N.-C."/>
            <person name="Schulte-Berndt E."/>
            <person name="Hain C."/>
            <person name="Linder M."/>
            <person name="Schmidt P."/>
            <person name="Wollenschlaeger L."/>
            <person name="Luttermann T."/>
            <person name="Thieme E."/>
            <person name="Hassa J."/>
            <person name="Haak M."/>
            <person name="Wittchen M."/>
            <person name="Mentz A."/>
            <person name="Persicke M."/>
            <person name="Busche T."/>
            <person name="Ruckert C."/>
        </authorList>
    </citation>
    <scope>NUCLEOTIDE SEQUENCE [LARGE SCALE GENOMIC DNA]</scope>
    <source>
        <strain evidence="8 9">2039</strain>
    </source>
</reference>
<dbReference type="Gene3D" id="3.60.130.10">
    <property type="entry name" value="Clavaminate synthase-like"/>
    <property type="match status" value="1"/>
</dbReference>
<dbReference type="GO" id="GO:0016706">
    <property type="term" value="F:2-oxoglutarate-dependent dioxygenase activity"/>
    <property type="evidence" value="ECO:0007669"/>
    <property type="project" value="TreeGrafter"/>
</dbReference>
<evidence type="ECO:0000256" key="5">
    <source>
        <dbReference type="ARBA" id="ARBA00023002"/>
    </source>
</evidence>
<organism evidence="8 9">
    <name type="scientific">Corynebacterium occultum</name>
    <dbReference type="NCBI Taxonomy" id="2675219"/>
    <lineage>
        <taxon>Bacteria</taxon>
        <taxon>Bacillati</taxon>
        <taxon>Actinomycetota</taxon>
        <taxon>Actinomycetes</taxon>
        <taxon>Mycobacteriales</taxon>
        <taxon>Corynebacteriaceae</taxon>
        <taxon>Corynebacterium</taxon>
    </lineage>
</organism>
<dbReference type="PANTHER" id="PTHR30468">
    <property type="entry name" value="ALPHA-KETOGLUTARATE-DEPENDENT SULFONATE DIOXYGENASE"/>
    <property type="match status" value="1"/>
</dbReference>
<dbReference type="Proteomes" id="UP000424462">
    <property type="component" value="Chromosome"/>
</dbReference>
<dbReference type="KEGG" id="cok:COCCU_00220"/>
<evidence type="ECO:0000256" key="4">
    <source>
        <dbReference type="ARBA" id="ARBA00022964"/>
    </source>
</evidence>
<dbReference type="AlphaFoldDB" id="A0A6B8VPK9"/>
<keyword evidence="6" id="KW-0408">Iron</keyword>
<evidence type="ECO:0000256" key="3">
    <source>
        <dbReference type="ARBA" id="ARBA00022723"/>
    </source>
</evidence>
<protein>
    <submittedName>
        <fullName evidence="8">Putative dioxygenase</fullName>
        <ecNumber evidence="8">1.-.-.-</ecNumber>
    </submittedName>
</protein>
<dbReference type="GO" id="GO:0046872">
    <property type="term" value="F:metal ion binding"/>
    <property type="evidence" value="ECO:0007669"/>
    <property type="project" value="UniProtKB-KW"/>
</dbReference>
<dbReference type="EMBL" id="CP046455">
    <property type="protein sequence ID" value="QGU06013.1"/>
    <property type="molecule type" value="Genomic_DNA"/>
</dbReference>
<dbReference type="SUPFAM" id="SSF51197">
    <property type="entry name" value="Clavaminate synthase-like"/>
    <property type="match status" value="1"/>
</dbReference>
<evidence type="ECO:0000256" key="6">
    <source>
        <dbReference type="ARBA" id="ARBA00023004"/>
    </source>
</evidence>
<evidence type="ECO:0000256" key="1">
    <source>
        <dbReference type="ARBA" id="ARBA00001954"/>
    </source>
</evidence>
<keyword evidence="9" id="KW-1185">Reference proteome</keyword>
<feature type="domain" description="TauD/TfdA-like" evidence="7">
    <location>
        <begin position="17"/>
        <end position="274"/>
    </location>
</feature>
<proteinExistence type="inferred from homology"/>
<gene>
    <name evidence="8" type="ORF">COCCU_00220</name>
</gene>
<comment type="similarity">
    <text evidence="2">Belongs to the TfdA dioxygenase family.</text>
</comment>
<accession>A0A6B8VPK9</accession>
<dbReference type="InterPro" id="IPR003819">
    <property type="entry name" value="TauD/TfdA-like"/>
</dbReference>
<name>A0A6B8VPK9_9CORY</name>
<evidence type="ECO:0000256" key="2">
    <source>
        <dbReference type="ARBA" id="ARBA00005896"/>
    </source>
</evidence>
<evidence type="ECO:0000313" key="9">
    <source>
        <dbReference type="Proteomes" id="UP000424462"/>
    </source>
</evidence>
<dbReference type="RefSeq" id="WP_156229629.1">
    <property type="nucleotide sequence ID" value="NZ_CP046455.1"/>
</dbReference>
<dbReference type="PANTHER" id="PTHR30468:SF5">
    <property type="entry name" value="ALPHA-KETOGLUTARATE-DEPENDENT SULFATE ESTER DIOXYGENASE"/>
    <property type="match status" value="1"/>
</dbReference>
<keyword evidence="4 8" id="KW-0223">Dioxygenase</keyword>
<comment type="cofactor">
    <cofactor evidence="1">
        <name>Fe(2+)</name>
        <dbReference type="ChEBI" id="CHEBI:29033"/>
    </cofactor>
</comment>
<dbReference type="Pfam" id="PF02668">
    <property type="entry name" value="TauD"/>
    <property type="match status" value="1"/>
</dbReference>
<dbReference type="InterPro" id="IPR042098">
    <property type="entry name" value="TauD-like_sf"/>
</dbReference>
<sequence>MTTVTSIPAELHTATTTRLSQNIGALIEGIHISGDISDAEVEYIHTALATHKVVAFRNQHHVDDEVQYAFAQRLGVPTIAHPTVTSRGRDHLSIEGAANSWHTDVSFIDRIPKASILRSPVIPSYGGATQWANTVAAYNKLPKPLRVLADNLWAVHSNEYDYASAGIERGVRGETYHEKFISTYYETEHPVVHVHPETGERSLLLGHFVKNFVGLRSYESTDLFRIFQERILKPGNTFRWQWSEGDLVIWDNHATQHYGFADFGEQERVVRRVTLAGAVPTSVAGEKSRIIVGDASHYSPIEEPHPIQYFEGDIASRPATD</sequence>
<dbReference type="EC" id="1.-.-.-" evidence="8"/>
<evidence type="ECO:0000259" key="7">
    <source>
        <dbReference type="Pfam" id="PF02668"/>
    </source>
</evidence>